<proteinExistence type="predicted"/>
<comment type="caution">
    <text evidence="1">The sequence shown here is derived from an EMBL/GenBank/DDBJ whole genome shotgun (WGS) entry which is preliminary data.</text>
</comment>
<sequence length="102" mass="11365">MAASLPSDEVAGDYKDALEDLITNDRFQIANLTMIAKENIEHAEAISRVLALHIKKAPPGRKLPALYVLDSLVKNVGSPYTVYFGRNLHETFMLAYSQVDQM</sequence>
<evidence type="ECO:0000313" key="2">
    <source>
        <dbReference type="Proteomes" id="UP001172386"/>
    </source>
</evidence>
<name>A0ACC2ZZV0_9EURO</name>
<gene>
    <name evidence="1" type="primary">PCF11_1</name>
    <name evidence="1" type="ORF">H2198_007565</name>
</gene>
<evidence type="ECO:0000313" key="1">
    <source>
        <dbReference type="EMBL" id="KAJ9653207.1"/>
    </source>
</evidence>
<organism evidence="1 2">
    <name type="scientific">Neophaeococcomyces mojaviensis</name>
    <dbReference type="NCBI Taxonomy" id="3383035"/>
    <lineage>
        <taxon>Eukaryota</taxon>
        <taxon>Fungi</taxon>
        <taxon>Dikarya</taxon>
        <taxon>Ascomycota</taxon>
        <taxon>Pezizomycotina</taxon>
        <taxon>Eurotiomycetes</taxon>
        <taxon>Chaetothyriomycetidae</taxon>
        <taxon>Chaetothyriales</taxon>
        <taxon>Chaetothyriales incertae sedis</taxon>
        <taxon>Neophaeococcomyces</taxon>
    </lineage>
</organism>
<accession>A0ACC2ZZV0</accession>
<protein>
    <submittedName>
        <fullName evidence="1">mRNA 3' end processing factor</fullName>
    </submittedName>
</protein>
<reference evidence="1" key="1">
    <citation type="submission" date="2022-10" db="EMBL/GenBank/DDBJ databases">
        <title>Culturing micro-colonial fungi from biological soil crusts in the Mojave desert and describing Neophaeococcomyces mojavensis, and introducing the new genera and species Taxawa tesnikishii.</title>
        <authorList>
            <person name="Kurbessoian T."/>
            <person name="Stajich J.E."/>
        </authorList>
    </citation>
    <scope>NUCLEOTIDE SEQUENCE</scope>
    <source>
        <strain evidence="1">JES_112</strain>
    </source>
</reference>
<dbReference type="EMBL" id="JAPDRQ010000162">
    <property type="protein sequence ID" value="KAJ9653207.1"/>
    <property type="molecule type" value="Genomic_DNA"/>
</dbReference>
<feature type="non-terminal residue" evidence="1">
    <location>
        <position position="102"/>
    </location>
</feature>
<keyword evidence="2" id="KW-1185">Reference proteome</keyword>
<dbReference type="Proteomes" id="UP001172386">
    <property type="component" value="Unassembled WGS sequence"/>
</dbReference>